<protein>
    <submittedName>
        <fullName evidence="1">Uncharacterized protein</fullName>
    </submittedName>
</protein>
<name>A0A2N1M2F1_9GLOM</name>
<sequence length="71" mass="8208">MTSICIFWGPGVDDEILTEIRKFPFPVQQMIIKEYCAVDGRLEKGKTALGLTFLNCYYAKLLTPDTWNQFQ</sequence>
<evidence type="ECO:0000313" key="1">
    <source>
        <dbReference type="EMBL" id="PKK55834.1"/>
    </source>
</evidence>
<reference evidence="1 2" key="2">
    <citation type="submission" date="2017-10" db="EMBL/GenBank/DDBJ databases">
        <title>Extensive intraspecific genome diversity in a model arbuscular mycorrhizal fungus.</title>
        <authorList>
            <person name="Chen E.C.H."/>
            <person name="Morin E."/>
            <person name="Baudet D."/>
            <person name="Noel J."/>
            <person name="Ndikumana S."/>
            <person name="Charron P."/>
            <person name="St-Onge C."/>
            <person name="Giorgi J."/>
            <person name="Grigoriev I.V."/>
            <person name="Roux C."/>
            <person name="Martin F.M."/>
            <person name="Corradi N."/>
        </authorList>
    </citation>
    <scope>NUCLEOTIDE SEQUENCE [LARGE SCALE GENOMIC DNA]</scope>
    <source>
        <strain evidence="1 2">C2</strain>
    </source>
</reference>
<evidence type="ECO:0000313" key="2">
    <source>
        <dbReference type="Proteomes" id="UP000233469"/>
    </source>
</evidence>
<dbReference type="Proteomes" id="UP000233469">
    <property type="component" value="Unassembled WGS sequence"/>
</dbReference>
<proteinExistence type="predicted"/>
<gene>
    <name evidence="1" type="ORF">RhiirC2_801399</name>
</gene>
<accession>A0A2N1M2F1</accession>
<dbReference type="EMBL" id="LLXL01006740">
    <property type="protein sequence ID" value="PKK55834.1"/>
    <property type="molecule type" value="Genomic_DNA"/>
</dbReference>
<comment type="caution">
    <text evidence="1">The sequence shown here is derived from an EMBL/GenBank/DDBJ whole genome shotgun (WGS) entry which is preliminary data.</text>
</comment>
<dbReference type="AlphaFoldDB" id="A0A2N1M2F1"/>
<organism evidence="1 2">
    <name type="scientific">Rhizophagus irregularis</name>
    <dbReference type="NCBI Taxonomy" id="588596"/>
    <lineage>
        <taxon>Eukaryota</taxon>
        <taxon>Fungi</taxon>
        <taxon>Fungi incertae sedis</taxon>
        <taxon>Mucoromycota</taxon>
        <taxon>Glomeromycotina</taxon>
        <taxon>Glomeromycetes</taxon>
        <taxon>Glomerales</taxon>
        <taxon>Glomeraceae</taxon>
        <taxon>Rhizophagus</taxon>
    </lineage>
</organism>
<reference evidence="1 2" key="1">
    <citation type="submission" date="2016-04" db="EMBL/GenBank/DDBJ databases">
        <title>Genome analyses suggest a sexual origin of heterokaryosis in a supposedly ancient asexual fungus.</title>
        <authorList>
            <person name="Ropars J."/>
            <person name="Sedzielewska K."/>
            <person name="Noel J."/>
            <person name="Charron P."/>
            <person name="Farinelli L."/>
            <person name="Marton T."/>
            <person name="Kruger M."/>
            <person name="Pelin A."/>
            <person name="Brachmann A."/>
            <person name="Corradi N."/>
        </authorList>
    </citation>
    <scope>NUCLEOTIDE SEQUENCE [LARGE SCALE GENOMIC DNA]</scope>
    <source>
        <strain evidence="1 2">C2</strain>
    </source>
</reference>